<proteinExistence type="predicted"/>
<comment type="caution">
    <text evidence="2">The sequence shown here is derived from an EMBL/GenBank/DDBJ whole genome shotgun (WGS) entry which is preliminary data.</text>
</comment>
<dbReference type="EMBL" id="LWCA01000302">
    <property type="protein sequence ID" value="OAF69313.1"/>
    <property type="molecule type" value="Genomic_DNA"/>
</dbReference>
<reference evidence="2 3" key="1">
    <citation type="submission" date="2016-04" db="EMBL/GenBank/DDBJ databases">
        <title>The genome of Intoshia linei affirms orthonectids as highly simplified spiralians.</title>
        <authorList>
            <person name="Mikhailov K.V."/>
            <person name="Slusarev G.S."/>
            <person name="Nikitin M.A."/>
            <person name="Logacheva M.D."/>
            <person name="Penin A."/>
            <person name="Aleoshin V."/>
            <person name="Panchin Y.V."/>
        </authorList>
    </citation>
    <scope>NUCLEOTIDE SEQUENCE [LARGE SCALE GENOMIC DNA]</scope>
    <source>
        <strain evidence="2">Intl2013</strain>
        <tissue evidence="2">Whole animal</tissue>
    </source>
</reference>
<feature type="region of interest" description="Disordered" evidence="1">
    <location>
        <begin position="32"/>
        <end position="65"/>
    </location>
</feature>
<evidence type="ECO:0000256" key="1">
    <source>
        <dbReference type="SAM" id="MobiDB-lite"/>
    </source>
</evidence>
<evidence type="ECO:0000313" key="2">
    <source>
        <dbReference type="EMBL" id="OAF69313.1"/>
    </source>
</evidence>
<dbReference type="AlphaFoldDB" id="A0A177B6N9"/>
<gene>
    <name evidence="2" type="ORF">A3Q56_02951</name>
</gene>
<organism evidence="2 3">
    <name type="scientific">Intoshia linei</name>
    <dbReference type="NCBI Taxonomy" id="1819745"/>
    <lineage>
        <taxon>Eukaryota</taxon>
        <taxon>Metazoa</taxon>
        <taxon>Spiralia</taxon>
        <taxon>Lophotrochozoa</taxon>
        <taxon>Mesozoa</taxon>
        <taxon>Orthonectida</taxon>
        <taxon>Rhopaluridae</taxon>
        <taxon>Intoshia</taxon>
    </lineage>
</organism>
<protein>
    <submittedName>
        <fullName evidence="2">Uncharacterized protein</fullName>
    </submittedName>
</protein>
<dbReference type="Proteomes" id="UP000078046">
    <property type="component" value="Unassembled WGS sequence"/>
</dbReference>
<sequence>MENKQNKMFNQILDKIDENNYKEYIFINPPDAHDLTEEDSAETENKKKNFPSVLSGNQLRAPSEKRHIVNDSDCQKNVEFHLGIIPSQSSSIT</sequence>
<evidence type="ECO:0000313" key="3">
    <source>
        <dbReference type="Proteomes" id="UP000078046"/>
    </source>
</evidence>
<accession>A0A177B6N9</accession>
<name>A0A177B6N9_9BILA</name>
<keyword evidence="3" id="KW-1185">Reference proteome</keyword>